<keyword evidence="4" id="KW-1185">Reference proteome</keyword>
<protein>
    <submittedName>
        <fullName evidence="3">ATP-binding protein</fullName>
    </submittedName>
</protein>
<sequence length="131" mass="14912">MANAYRRSSCCSTRFSTASVWSGTSLVRAHDQVESTGESGECPGERPSSRNVSTPSDKRQAKLLFQIFTEREERRAIAIASNAPFSEWKQTFTDPRLCTAIVDRVTFNAHIVETGTESYRFSQTQRRRRRN</sequence>
<reference evidence="3" key="1">
    <citation type="submission" date="2024-05" db="EMBL/GenBank/DDBJ databases">
        <title>30 novel species of actinomycetes from the DSMZ collection.</title>
        <authorList>
            <person name="Nouioui I."/>
        </authorList>
    </citation>
    <scope>NUCLEOTIDE SEQUENCE</scope>
    <source>
        <strain evidence="3">DSM 40473</strain>
    </source>
</reference>
<dbReference type="EMBL" id="JAVRFI010000034">
    <property type="protein sequence ID" value="MDT0453672.1"/>
    <property type="molecule type" value="Genomic_DNA"/>
</dbReference>
<dbReference type="Proteomes" id="UP001180531">
    <property type="component" value="Unassembled WGS sequence"/>
</dbReference>
<dbReference type="InterPro" id="IPR002611">
    <property type="entry name" value="IstB_ATP-bd"/>
</dbReference>
<dbReference type="InterPro" id="IPR027417">
    <property type="entry name" value="P-loop_NTPase"/>
</dbReference>
<evidence type="ECO:0000259" key="2">
    <source>
        <dbReference type="Pfam" id="PF01695"/>
    </source>
</evidence>
<gene>
    <name evidence="3" type="ORF">RM609_32010</name>
</gene>
<dbReference type="GO" id="GO:0005524">
    <property type="term" value="F:ATP binding"/>
    <property type="evidence" value="ECO:0007669"/>
    <property type="project" value="UniProtKB-KW"/>
</dbReference>
<accession>A0ABU2SXE3</accession>
<organism evidence="3 4">
    <name type="scientific">Streptomyces hesseae</name>
    <dbReference type="NCBI Taxonomy" id="3075519"/>
    <lineage>
        <taxon>Bacteria</taxon>
        <taxon>Bacillati</taxon>
        <taxon>Actinomycetota</taxon>
        <taxon>Actinomycetes</taxon>
        <taxon>Kitasatosporales</taxon>
        <taxon>Streptomycetaceae</taxon>
        <taxon>Streptomyces</taxon>
    </lineage>
</organism>
<evidence type="ECO:0000313" key="3">
    <source>
        <dbReference type="EMBL" id="MDT0453672.1"/>
    </source>
</evidence>
<evidence type="ECO:0000313" key="4">
    <source>
        <dbReference type="Proteomes" id="UP001180531"/>
    </source>
</evidence>
<comment type="caution">
    <text evidence="3">The sequence shown here is derived from an EMBL/GenBank/DDBJ whole genome shotgun (WGS) entry which is preliminary data.</text>
</comment>
<feature type="region of interest" description="Disordered" evidence="1">
    <location>
        <begin position="32"/>
        <end position="57"/>
    </location>
</feature>
<keyword evidence="3" id="KW-0547">Nucleotide-binding</keyword>
<evidence type="ECO:0000256" key="1">
    <source>
        <dbReference type="SAM" id="MobiDB-lite"/>
    </source>
</evidence>
<name>A0ABU2SXE3_9ACTN</name>
<feature type="domain" description="IstB-like ATP-binding" evidence="2">
    <location>
        <begin position="55"/>
        <end position="124"/>
    </location>
</feature>
<dbReference type="Pfam" id="PF01695">
    <property type="entry name" value="IstB_IS21"/>
    <property type="match status" value="1"/>
</dbReference>
<keyword evidence="3" id="KW-0067">ATP-binding</keyword>
<proteinExistence type="predicted"/>
<dbReference type="Gene3D" id="3.40.50.300">
    <property type="entry name" value="P-loop containing nucleotide triphosphate hydrolases"/>
    <property type="match status" value="1"/>
</dbReference>